<reference evidence="15 16" key="1">
    <citation type="journal article" date="2018" name="Appl. Microbiol. Biotechnol.">
        <title>Co-cultivation of the strictly anaerobic methanogen Methanosarcina barkeri with aerobic methanotrophs in an oxygen-limited membrane bioreactor.</title>
        <authorList>
            <person name="In 't Zandt M.H."/>
            <person name="van den Bosch T.J.M."/>
            <person name="Rijkers R."/>
            <person name="van Kessel M.A.H.J."/>
            <person name="Jetten M.S.M."/>
            <person name="Welte C.U."/>
        </authorList>
    </citation>
    <scope>NUCLEOTIDE SEQUENCE [LARGE SCALE GENOMIC DNA]</scope>
    <source>
        <strain evidence="15 16">DSM 17706</strain>
    </source>
</reference>
<feature type="transmembrane region" description="Helical" evidence="14">
    <location>
        <begin position="445"/>
        <end position="464"/>
    </location>
</feature>
<keyword evidence="6 13" id="KW-0808">Transferase</keyword>
<keyword evidence="8" id="KW-0016">Alginate biosynthesis</keyword>
<evidence type="ECO:0000256" key="4">
    <source>
        <dbReference type="ARBA" id="ARBA00016084"/>
    </source>
</evidence>
<keyword evidence="5 13" id="KW-1003">Cell membrane</keyword>
<evidence type="ECO:0000256" key="7">
    <source>
        <dbReference type="ARBA" id="ARBA00022692"/>
    </source>
</evidence>
<dbReference type="PANTHER" id="PTHR13285">
    <property type="entry name" value="ACYLTRANSFERASE"/>
    <property type="match status" value="1"/>
</dbReference>
<evidence type="ECO:0000256" key="14">
    <source>
        <dbReference type="SAM" id="Phobius"/>
    </source>
</evidence>
<dbReference type="RefSeq" id="WP_108917450.1">
    <property type="nucleotide sequence ID" value="NZ_BGJY01000009.1"/>
</dbReference>
<proteinExistence type="inferred from homology"/>
<accession>A0A2U1SPY4</accession>
<evidence type="ECO:0000256" key="9">
    <source>
        <dbReference type="ARBA" id="ARBA00022989"/>
    </source>
</evidence>
<feature type="transmembrane region" description="Helical" evidence="14">
    <location>
        <begin position="359"/>
        <end position="378"/>
    </location>
</feature>
<dbReference type="InterPro" id="IPR051085">
    <property type="entry name" value="MB_O-acyltransferase"/>
</dbReference>
<name>A0A2U1SPY4_METSR</name>
<dbReference type="AlphaFoldDB" id="A0A2U1SPY4"/>
<comment type="pathway">
    <text evidence="2">Glycan biosynthesis; alginate biosynthesis.</text>
</comment>
<dbReference type="PIRSF" id="PIRSF016636">
    <property type="entry name" value="AlgI_DltB"/>
    <property type="match status" value="1"/>
</dbReference>
<dbReference type="PANTHER" id="PTHR13285:SF23">
    <property type="entry name" value="TEICHOIC ACID D-ALANYLTRANSFERASE"/>
    <property type="match status" value="1"/>
</dbReference>
<evidence type="ECO:0000313" key="16">
    <source>
        <dbReference type="Proteomes" id="UP000245137"/>
    </source>
</evidence>
<dbReference type="GO" id="GO:0042121">
    <property type="term" value="P:alginic acid biosynthetic process"/>
    <property type="evidence" value="ECO:0007669"/>
    <property type="project" value="UniProtKB-KW"/>
</dbReference>
<comment type="caution">
    <text evidence="15">The sequence shown here is derived from an EMBL/GenBank/DDBJ whole genome shotgun (WGS) entry which is preliminary data.</text>
</comment>
<evidence type="ECO:0000256" key="13">
    <source>
        <dbReference type="PIRNR" id="PIRNR016636"/>
    </source>
</evidence>
<evidence type="ECO:0000256" key="10">
    <source>
        <dbReference type="ARBA" id="ARBA00023136"/>
    </source>
</evidence>
<dbReference type="EMBL" id="PUIV01000017">
    <property type="protein sequence ID" value="PWB93655.1"/>
    <property type="molecule type" value="Genomic_DNA"/>
</dbReference>
<evidence type="ECO:0000313" key="15">
    <source>
        <dbReference type="EMBL" id="PWB93655.1"/>
    </source>
</evidence>
<feature type="transmembrane region" description="Helical" evidence="14">
    <location>
        <begin position="316"/>
        <end position="339"/>
    </location>
</feature>
<evidence type="ECO:0000256" key="3">
    <source>
        <dbReference type="ARBA" id="ARBA00010323"/>
    </source>
</evidence>
<dbReference type="InterPro" id="IPR004299">
    <property type="entry name" value="MBOAT_fam"/>
</dbReference>
<gene>
    <name evidence="15" type="ORF">C5689_11665</name>
</gene>
<evidence type="ECO:0000256" key="5">
    <source>
        <dbReference type="ARBA" id="ARBA00022475"/>
    </source>
</evidence>
<dbReference type="Proteomes" id="UP000245137">
    <property type="component" value="Unassembled WGS sequence"/>
</dbReference>
<dbReference type="InterPro" id="IPR024194">
    <property type="entry name" value="Ac/AlaTfrase_AlgI/DltB"/>
</dbReference>
<organism evidence="15 16">
    <name type="scientific">Methylosinus sporium</name>
    <dbReference type="NCBI Taxonomy" id="428"/>
    <lineage>
        <taxon>Bacteria</taxon>
        <taxon>Pseudomonadati</taxon>
        <taxon>Pseudomonadota</taxon>
        <taxon>Alphaproteobacteria</taxon>
        <taxon>Hyphomicrobiales</taxon>
        <taxon>Methylocystaceae</taxon>
        <taxon>Methylosinus</taxon>
    </lineage>
</organism>
<keyword evidence="16" id="KW-1185">Reference proteome</keyword>
<evidence type="ECO:0000256" key="1">
    <source>
        <dbReference type="ARBA" id="ARBA00004651"/>
    </source>
</evidence>
<dbReference type="PIRSF" id="PIRSF500217">
    <property type="entry name" value="AlgI"/>
    <property type="match status" value="1"/>
</dbReference>
<feature type="transmembrane region" description="Helical" evidence="14">
    <location>
        <begin position="404"/>
        <end position="425"/>
    </location>
</feature>
<evidence type="ECO:0000256" key="12">
    <source>
        <dbReference type="ARBA" id="ARBA00031030"/>
    </source>
</evidence>
<evidence type="ECO:0000256" key="8">
    <source>
        <dbReference type="ARBA" id="ARBA00022841"/>
    </source>
</evidence>
<feature type="transmembrane region" description="Helical" evidence="14">
    <location>
        <begin position="6"/>
        <end position="23"/>
    </location>
</feature>
<dbReference type="InterPro" id="IPR028362">
    <property type="entry name" value="AlgI"/>
</dbReference>
<feature type="transmembrane region" description="Helical" evidence="14">
    <location>
        <begin position="112"/>
        <end position="133"/>
    </location>
</feature>
<feature type="transmembrane region" description="Helical" evidence="14">
    <location>
        <begin position="80"/>
        <end position="100"/>
    </location>
</feature>
<keyword evidence="10 13" id="KW-0472">Membrane</keyword>
<comment type="similarity">
    <text evidence="3 13">Belongs to the membrane-bound acyltransferase family.</text>
</comment>
<comment type="subcellular location">
    <subcellularLocation>
        <location evidence="1">Cell membrane</location>
        <topology evidence="1">Multi-pass membrane protein</topology>
    </subcellularLocation>
</comment>
<dbReference type="Pfam" id="PF03062">
    <property type="entry name" value="MBOAT"/>
    <property type="match status" value="1"/>
</dbReference>
<evidence type="ECO:0000256" key="11">
    <source>
        <dbReference type="ARBA" id="ARBA00023315"/>
    </source>
</evidence>
<sequence>MLFYEPLYLFLFAPAVYGLYLLVGGDRGARLAILLAASLFFYAWSEPLFVFVVLGSAFADVFIARRIAALPPEHKSRKLWLALGVSANLGLLVYFKYAGFLVANLDVVLRALTMPGLAFSSVALPIGVSFIVFEKITFLVDVHRGVTKPAQSLSLYAFYVFFFPKLLAGPIVKYHDIAEQLARFRHATSEDFTEGFARFMLGVGKKLLIADTLAGGADLVFSQDASRIGFFDAWAGVLFFTFQIYFDFSGYSDMAIGLARMFGFRLQENFDMPYVAASVSEFWRRWHMSLTSWIRDYLYIPLGGNRRGETRTQVNLWLCFLASGLWHGAAWTYVAWGAYNGLFLVLDRLFLLDWLKRRPVFLANLLTFVVVTIGWTVFRASSLEQAGAFYLAMARPLAGGAEPVAIPAYHFVVLALAAAICLSQRLYLSFGDRLSASLLAQRHAFALNAFLALLFVCAVGKGLADPFKPFIYFRF</sequence>
<protein>
    <recommendedName>
        <fullName evidence="4">Probable alginate O-acetylase AlgI</fullName>
    </recommendedName>
    <alternativeName>
        <fullName evidence="12">Alginate biosynthesis protein AlgI</fullName>
    </alternativeName>
</protein>
<keyword evidence="11 13" id="KW-0012">Acyltransferase</keyword>
<dbReference type="OrthoDB" id="139172at2"/>
<keyword evidence="7 14" id="KW-0812">Transmembrane</keyword>
<feature type="transmembrane region" description="Helical" evidence="14">
    <location>
        <begin position="153"/>
        <end position="172"/>
    </location>
</feature>
<dbReference type="GO" id="GO:0016746">
    <property type="term" value="F:acyltransferase activity"/>
    <property type="evidence" value="ECO:0007669"/>
    <property type="project" value="UniProtKB-KW"/>
</dbReference>
<keyword evidence="9 14" id="KW-1133">Transmembrane helix</keyword>
<evidence type="ECO:0000256" key="2">
    <source>
        <dbReference type="ARBA" id="ARBA00005182"/>
    </source>
</evidence>
<feature type="transmembrane region" description="Helical" evidence="14">
    <location>
        <begin position="228"/>
        <end position="246"/>
    </location>
</feature>
<dbReference type="GO" id="GO:0005886">
    <property type="term" value="C:plasma membrane"/>
    <property type="evidence" value="ECO:0007669"/>
    <property type="project" value="UniProtKB-SubCell"/>
</dbReference>
<evidence type="ECO:0000256" key="6">
    <source>
        <dbReference type="ARBA" id="ARBA00022679"/>
    </source>
</evidence>